<gene>
    <name evidence="3" type="ORF">AV530_006996</name>
</gene>
<dbReference type="PANTHER" id="PTHR18952">
    <property type="entry name" value="CARBONIC ANHYDRASE"/>
    <property type="match status" value="1"/>
</dbReference>
<dbReference type="EMBL" id="LSYS01000079">
    <property type="protein sequence ID" value="OPJ90601.1"/>
    <property type="molecule type" value="Genomic_DNA"/>
</dbReference>
<comment type="similarity">
    <text evidence="1">Belongs to the alpha-carbonic anhydrase family.</text>
</comment>
<evidence type="ECO:0000259" key="2">
    <source>
        <dbReference type="PROSITE" id="PS51144"/>
    </source>
</evidence>
<dbReference type="InterPro" id="IPR036398">
    <property type="entry name" value="CA_dom_sf"/>
</dbReference>
<accession>A0A1V4L268</accession>
<proteinExistence type="inferred from homology"/>
<dbReference type="InterPro" id="IPR001148">
    <property type="entry name" value="CA_dom"/>
</dbReference>
<dbReference type="Pfam" id="PF00194">
    <property type="entry name" value="Carb_anhydrase"/>
    <property type="match status" value="1"/>
</dbReference>
<reference evidence="3 4" key="1">
    <citation type="submission" date="2016-02" db="EMBL/GenBank/DDBJ databases">
        <title>Band-tailed pigeon sequencing and assembly.</title>
        <authorList>
            <person name="Soares A.E."/>
            <person name="Novak B.J."/>
            <person name="Rice E.S."/>
            <person name="O'Connell B."/>
            <person name="Chang D."/>
            <person name="Weber S."/>
            <person name="Shapiro B."/>
        </authorList>
    </citation>
    <scope>NUCLEOTIDE SEQUENCE [LARGE SCALE GENOMIC DNA]</scope>
    <source>
        <strain evidence="3">BTP2013</strain>
        <tissue evidence="3">Blood</tissue>
    </source>
</reference>
<keyword evidence="4" id="KW-1185">Reference proteome</keyword>
<dbReference type="Proteomes" id="UP000190648">
    <property type="component" value="Unassembled WGS sequence"/>
</dbReference>
<dbReference type="OrthoDB" id="429145at2759"/>
<feature type="domain" description="Alpha-carbonic anhydrase" evidence="2">
    <location>
        <begin position="1"/>
        <end position="186"/>
    </location>
</feature>
<dbReference type="GO" id="GO:0004089">
    <property type="term" value="F:carbonate dehydratase activity"/>
    <property type="evidence" value="ECO:0007669"/>
    <property type="project" value="InterPro"/>
</dbReference>
<sequence>MFSPQLWLIQLSGYSLPANEKLKPRNSGHTVVLELPESPAITSGYTQQYQAMQLYLHWGSLSGPSLEHTINRCHFAVEIHVVHCNTKYDSFKEAMVYPDGLTILRAFLEASPIVQPWVRRGKEVLVPGFNITGLLPANLKLYFHYSGSPTTPSCYQWMVFNQGILLSHEQMSVLVISLRNNDSKCR</sequence>
<dbReference type="AlphaFoldDB" id="A0A1V4L268"/>
<dbReference type="PANTHER" id="PTHR18952:SF18">
    <property type="entry name" value="CARBONIC ANHYDRASE 9"/>
    <property type="match status" value="1"/>
</dbReference>
<dbReference type="InterPro" id="IPR023561">
    <property type="entry name" value="Carbonic_anhydrase_a-class"/>
</dbReference>
<name>A0A1V4L268_PATFA</name>
<evidence type="ECO:0000313" key="4">
    <source>
        <dbReference type="Proteomes" id="UP000190648"/>
    </source>
</evidence>
<dbReference type="GO" id="GO:0005886">
    <property type="term" value="C:plasma membrane"/>
    <property type="evidence" value="ECO:0007669"/>
    <property type="project" value="TreeGrafter"/>
</dbReference>
<dbReference type="PROSITE" id="PS51144">
    <property type="entry name" value="ALPHA_CA_2"/>
    <property type="match status" value="1"/>
</dbReference>
<dbReference type="SMART" id="SM01057">
    <property type="entry name" value="Carb_anhydrase"/>
    <property type="match status" value="1"/>
</dbReference>
<dbReference type="GO" id="GO:0008270">
    <property type="term" value="F:zinc ion binding"/>
    <property type="evidence" value="ECO:0007669"/>
    <property type="project" value="InterPro"/>
</dbReference>
<evidence type="ECO:0000313" key="3">
    <source>
        <dbReference type="EMBL" id="OPJ90601.1"/>
    </source>
</evidence>
<comment type="caution">
    <text evidence="3">The sequence shown here is derived from an EMBL/GenBank/DDBJ whole genome shotgun (WGS) entry which is preliminary data.</text>
</comment>
<evidence type="ECO:0000256" key="1">
    <source>
        <dbReference type="ARBA" id="ARBA00010718"/>
    </source>
</evidence>
<dbReference type="STRING" id="372326.A0A1V4L268"/>
<organism evidence="3 4">
    <name type="scientific">Patagioenas fasciata monilis</name>
    <dbReference type="NCBI Taxonomy" id="372326"/>
    <lineage>
        <taxon>Eukaryota</taxon>
        <taxon>Metazoa</taxon>
        <taxon>Chordata</taxon>
        <taxon>Craniata</taxon>
        <taxon>Vertebrata</taxon>
        <taxon>Euteleostomi</taxon>
        <taxon>Archelosauria</taxon>
        <taxon>Archosauria</taxon>
        <taxon>Dinosauria</taxon>
        <taxon>Saurischia</taxon>
        <taxon>Theropoda</taxon>
        <taxon>Coelurosauria</taxon>
        <taxon>Aves</taxon>
        <taxon>Neognathae</taxon>
        <taxon>Neoaves</taxon>
        <taxon>Columbimorphae</taxon>
        <taxon>Columbiformes</taxon>
        <taxon>Columbidae</taxon>
        <taxon>Patagioenas</taxon>
    </lineage>
</organism>
<dbReference type="SUPFAM" id="SSF51069">
    <property type="entry name" value="Carbonic anhydrase"/>
    <property type="match status" value="1"/>
</dbReference>
<protein>
    <recommendedName>
        <fullName evidence="2">Alpha-carbonic anhydrase domain-containing protein</fullName>
    </recommendedName>
</protein>
<dbReference type="Gene3D" id="3.10.200.10">
    <property type="entry name" value="Alpha carbonic anhydrase"/>
    <property type="match status" value="1"/>
</dbReference>